<evidence type="ECO:0000313" key="3">
    <source>
        <dbReference type="Proteomes" id="UP000199069"/>
    </source>
</evidence>
<dbReference type="STRING" id="5286.A0A0K3CRT7"/>
<dbReference type="GO" id="GO:0006513">
    <property type="term" value="P:protein monoubiquitination"/>
    <property type="evidence" value="ECO:0007669"/>
    <property type="project" value="TreeGrafter"/>
</dbReference>
<organism evidence="2 3">
    <name type="scientific">Rhodotorula toruloides</name>
    <name type="common">Yeast</name>
    <name type="synonym">Rhodosporidium toruloides</name>
    <dbReference type="NCBI Taxonomy" id="5286"/>
    <lineage>
        <taxon>Eukaryota</taxon>
        <taxon>Fungi</taxon>
        <taxon>Dikarya</taxon>
        <taxon>Basidiomycota</taxon>
        <taxon>Pucciniomycotina</taxon>
        <taxon>Microbotryomycetes</taxon>
        <taxon>Sporidiobolales</taxon>
        <taxon>Sporidiobolaceae</taxon>
        <taxon>Rhodotorula</taxon>
    </lineage>
</organism>
<feature type="region of interest" description="Disordered" evidence="1">
    <location>
        <begin position="1"/>
        <end position="103"/>
    </location>
</feature>
<evidence type="ECO:0000256" key="1">
    <source>
        <dbReference type="SAM" id="MobiDB-lite"/>
    </source>
</evidence>
<dbReference type="GO" id="GO:0051865">
    <property type="term" value="P:protein autoubiquitination"/>
    <property type="evidence" value="ECO:0007669"/>
    <property type="project" value="TreeGrafter"/>
</dbReference>
<sequence length="1111" mass="121016">MATLQRPLAATPLAHAPESTAPAQAFDPTAVPRPPAGLAATADRDALGDEREEEGDLIDLGQERLFTGSRTRRDKVEEGASDEANGARQAQGGTGTLSERTERSQELLGSLGAARHAFLFALNGLVQECLGGASSAQQSPRPDQATSSNDAPPGFDSTLRRHSLAVPTPSQMASQQPDILLTTVLDTLRAHDPTTSSASPVMLSVERASPLLGSRRQMTTPNSALIQELQTRVEAAANDSLPPTEAELAPTLASLLSCIERLSSITQSSDTYTRPTSSASPSRPPSMAFVDGSTPSAVYEALEQEAAALSESSRDQQLPHGVVGAAREVEQAERDLLWGRVFDLSERVKLLSRQRVEALERDGAEDWMRTPQDASQDTKFRADSLYEESLSDLPRYSHDLDSTQQNSHLPPAYYHDFVTDDKKGILAVDGGDGVTDLRRSSTSAPRTRQRKVSGAHNEKMQRDFENVTSAIERLYLVSPQLANQRVEPDRRALRERQLAKLGNAIERLSQGRLENQRAVPSPAMDEDGQESTPQSRATSRRAREQRAFDRLLDQIDKAASRTLADQRVELSGKRREILNLDTAKNDFEPLSDKYEARRREYILSHTGKGRLASQDAILRPSGVVAPFPRPAPELEESVTFGEFLEEEYGFNRPRSHSLPTNALEREKPEAVGEKGSLRVGLLKKGQGGIGLGMLDTGVTSSTAADYEVLDVPQVDWIAEESRNLGTLVVTFWPRSSHKSDSAAFEVVAVESSAILVAVKGQKTASRVALPCRVVPQQATVQLVGSVCEVKLVTLGSTSPTKSRSDLEIHSPLSTDELRATSPTSFRCATCDAELANTSTVSRWNALPSEYWAELLDAWMCHQDQKLSDDLIAKGKGIKPRPDEVLVATSYVLLPRELTSNWTAPEQAEPAKANNGDYLHAAHCVSCDALVGSHVLPADGNTSESTTVRLLKYATYPASSDTARPAPPRHTLSTYLTADMLETGQAHACHRFILEDAQTEQAKLLLWFFNPSIRLSFSSSTADANSLLSPSDSSASPSLVSRSMNSVKVFYAVVQNDNTAVCGTFVSAKHERIPYPLSVIQRLTSLLQASTLVYPFAKRKFGELDIGFLERL</sequence>
<dbReference type="GO" id="GO:0005829">
    <property type="term" value="C:cytosol"/>
    <property type="evidence" value="ECO:0007669"/>
    <property type="project" value="TreeGrafter"/>
</dbReference>
<dbReference type="Proteomes" id="UP000199069">
    <property type="component" value="Unassembled WGS sequence"/>
</dbReference>
<dbReference type="Pfam" id="PF09814">
    <property type="entry name" value="HECT_2"/>
    <property type="match status" value="1"/>
</dbReference>
<dbReference type="PANTHER" id="PTHR31531">
    <property type="entry name" value="E3 UBIQUITIN-PROTEIN LIGASE E3D FAMILY MEMBER"/>
    <property type="match status" value="1"/>
</dbReference>
<dbReference type="OMA" id="NEFVHAH"/>
<gene>
    <name evidence="2" type="primary">FGENESH: predicted gene_16.102</name>
    <name evidence="2" type="ORF">BN2166_0070760</name>
</gene>
<dbReference type="EMBL" id="CWKI01000016">
    <property type="protein sequence ID" value="CTR11215.1"/>
    <property type="molecule type" value="Genomic_DNA"/>
</dbReference>
<feature type="region of interest" description="Disordered" evidence="1">
    <location>
        <begin position="509"/>
        <end position="544"/>
    </location>
</feature>
<keyword evidence="3" id="KW-1185">Reference proteome</keyword>
<feature type="region of interest" description="Disordered" evidence="1">
    <location>
        <begin position="133"/>
        <end position="160"/>
    </location>
</feature>
<dbReference type="InterPro" id="IPR019193">
    <property type="entry name" value="UBQ-conj_enz_E2-bd_prot"/>
</dbReference>
<dbReference type="GO" id="GO:0061630">
    <property type="term" value="F:ubiquitin protein ligase activity"/>
    <property type="evidence" value="ECO:0007669"/>
    <property type="project" value="TreeGrafter"/>
</dbReference>
<feature type="compositionally biased region" description="Polar residues" evidence="1">
    <location>
        <begin position="134"/>
        <end position="150"/>
    </location>
</feature>
<dbReference type="GO" id="GO:0005634">
    <property type="term" value="C:nucleus"/>
    <property type="evidence" value="ECO:0007669"/>
    <property type="project" value="TreeGrafter"/>
</dbReference>
<dbReference type="PANTHER" id="PTHR31531:SF2">
    <property type="entry name" value="E3 UBIQUITIN-PROTEIN LIGASE E3D"/>
    <property type="match status" value="1"/>
</dbReference>
<proteinExistence type="predicted"/>
<dbReference type="GO" id="GO:0043161">
    <property type="term" value="P:proteasome-mediated ubiquitin-dependent protein catabolic process"/>
    <property type="evidence" value="ECO:0007669"/>
    <property type="project" value="TreeGrafter"/>
</dbReference>
<reference evidence="2 3" key="1">
    <citation type="submission" date="2015-07" db="EMBL/GenBank/DDBJ databases">
        <authorList>
            <person name="Cajimat M.N.B."/>
            <person name="Milazzo M.L."/>
            <person name="Fulhorst C.F."/>
        </authorList>
    </citation>
    <scope>NUCLEOTIDE SEQUENCE [LARGE SCALE GENOMIC DNA]</scope>
    <source>
        <strain evidence="2">Single colony</strain>
    </source>
</reference>
<dbReference type="GO" id="GO:0000209">
    <property type="term" value="P:protein polyubiquitination"/>
    <property type="evidence" value="ECO:0007669"/>
    <property type="project" value="TreeGrafter"/>
</dbReference>
<accession>A0A0K3CRT7</accession>
<feature type="region of interest" description="Disordered" evidence="1">
    <location>
        <begin position="267"/>
        <end position="292"/>
    </location>
</feature>
<feature type="region of interest" description="Disordered" evidence="1">
    <location>
        <begin position="430"/>
        <end position="457"/>
    </location>
</feature>
<name>A0A0K3CRT7_RHOTO</name>
<protein>
    <recommendedName>
        <fullName evidence="4">HECT-like ubiquitin-conjugating enzyme-binding-domain-containing protein</fullName>
    </recommendedName>
</protein>
<dbReference type="GO" id="GO:0030332">
    <property type="term" value="F:cyclin binding"/>
    <property type="evidence" value="ECO:0007669"/>
    <property type="project" value="TreeGrafter"/>
</dbReference>
<dbReference type="GO" id="GO:0000151">
    <property type="term" value="C:ubiquitin ligase complex"/>
    <property type="evidence" value="ECO:0007669"/>
    <property type="project" value="TreeGrafter"/>
</dbReference>
<evidence type="ECO:0000313" key="2">
    <source>
        <dbReference type="EMBL" id="CTR11215.1"/>
    </source>
</evidence>
<evidence type="ECO:0008006" key="4">
    <source>
        <dbReference type="Google" id="ProtNLM"/>
    </source>
</evidence>
<dbReference type="AlphaFoldDB" id="A0A0K3CRT7"/>
<dbReference type="GO" id="GO:0031624">
    <property type="term" value="F:ubiquitin conjugating enzyme binding"/>
    <property type="evidence" value="ECO:0007669"/>
    <property type="project" value="TreeGrafter"/>
</dbReference>